<dbReference type="EMBL" id="CP053921">
    <property type="protein sequence ID" value="QKG72098.1"/>
    <property type="molecule type" value="Genomic_DNA"/>
</dbReference>
<dbReference type="Pfam" id="PF05834">
    <property type="entry name" value="Lycopene_cycl"/>
    <property type="match status" value="1"/>
</dbReference>
<dbReference type="NCBIfam" id="TIGR01790">
    <property type="entry name" value="carotene-cycl"/>
    <property type="match status" value="1"/>
</dbReference>
<dbReference type="Proteomes" id="UP000504693">
    <property type="component" value="Chromosome"/>
</dbReference>
<reference evidence="2 3" key="1">
    <citation type="submission" date="2020-05" db="EMBL/GenBank/DDBJ databases">
        <title>Erythrobacter mangrovi sp. nov., isolated from rhizosphere soil of mangrove plant (Kandelia candel).</title>
        <authorList>
            <person name="Ye Y.H."/>
        </authorList>
    </citation>
    <scope>NUCLEOTIDE SEQUENCE [LARGE SCALE GENOMIC DNA]</scope>
    <source>
        <strain evidence="2 3">EB310</strain>
    </source>
</reference>
<dbReference type="GO" id="GO:0016705">
    <property type="term" value="F:oxidoreductase activity, acting on paired donors, with incorporation or reduction of molecular oxygen"/>
    <property type="evidence" value="ECO:0007669"/>
    <property type="project" value="InterPro"/>
</dbReference>
<evidence type="ECO:0000313" key="3">
    <source>
        <dbReference type="Proteomes" id="UP000504693"/>
    </source>
</evidence>
<dbReference type="GO" id="GO:0045436">
    <property type="term" value="F:lycopene beta cyclase activity"/>
    <property type="evidence" value="ECO:0007669"/>
    <property type="project" value="InterPro"/>
</dbReference>
<evidence type="ECO:0000256" key="1">
    <source>
        <dbReference type="ARBA" id="ARBA00006599"/>
    </source>
</evidence>
<dbReference type="RefSeq" id="WP_173215157.1">
    <property type="nucleotide sequence ID" value="NZ_CP053921.1"/>
</dbReference>
<dbReference type="InterPro" id="IPR008461">
    <property type="entry name" value="CrtY"/>
</dbReference>
<keyword evidence="2" id="KW-0413">Isomerase</keyword>
<name>A0A7D3XIS1_9SPHN</name>
<sequence>MNGRMIDMAIVGGGLAGGLVALAVHRAHPELRLGLFEAGEDFGGNHRWSWFASDIEPDGDALLVDFRKTEWDLGYEVRFPAHARTLASPYRSLGSRDFDAALRRLLPQETIRLRSQIAELATDGVTLDSGERVPARVVIDCRDAAPSPHLNGGWQVFMGRHLRTHRPHGLSRPIVMDASIAQHGAYRFVYTLPLGAHDLFVEDTYYADSPVLDRSALSRRIDEYCVAMGWEGDIVGGETGVLPVITGGDFAAYRRDLGPSGVVRIGARGGFVHPLTSYTLPFAVANALTVAREATLPGEQLAALFETRARAHWRDTGFYRMLGRMLFDGAIPEERYRVFEHFYRLPEPLIERFYAAQSTLTDRARVLIGKPPIAIPAAIRALLGKGSPLVHEGSQ</sequence>
<dbReference type="NCBIfam" id="TIGR01789">
    <property type="entry name" value="lycopene_cycl"/>
    <property type="match status" value="1"/>
</dbReference>
<dbReference type="GO" id="GO:0016117">
    <property type="term" value="P:carotenoid biosynthetic process"/>
    <property type="evidence" value="ECO:0007669"/>
    <property type="project" value="InterPro"/>
</dbReference>
<comment type="similarity">
    <text evidence="1">Belongs to the lycopene cyclase family.</text>
</comment>
<organism evidence="2 3">
    <name type="scientific">Erythrobacter mangrovi</name>
    <dbReference type="NCBI Taxonomy" id="2739433"/>
    <lineage>
        <taxon>Bacteria</taxon>
        <taxon>Pseudomonadati</taxon>
        <taxon>Pseudomonadota</taxon>
        <taxon>Alphaproteobacteria</taxon>
        <taxon>Sphingomonadales</taxon>
        <taxon>Erythrobacteraceae</taxon>
        <taxon>Erythrobacter/Porphyrobacter group</taxon>
        <taxon>Erythrobacter</taxon>
    </lineage>
</organism>
<dbReference type="InterPro" id="IPR010108">
    <property type="entry name" value="Lycopene_cyclase_b/e"/>
</dbReference>
<dbReference type="SUPFAM" id="SSF51905">
    <property type="entry name" value="FAD/NAD(P)-binding domain"/>
    <property type="match status" value="1"/>
</dbReference>
<dbReference type="InterPro" id="IPR036188">
    <property type="entry name" value="FAD/NAD-bd_sf"/>
</dbReference>
<protein>
    <submittedName>
        <fullName evidence="2">Lycopene beta-cyclase CrtY</fullName>
        <ecNumber evidence="2">5.5.1.19</ecNumber>
    </submittedName>
</protein>
<proteinExistence type="inferred from homology"/>
<evidence type="ECO:0000313" key="2">
    <source>
        <dbReference type="EMBL" id="QKG72098.1"/>
    </source>
</evidence>
<gene>
    <name evidence="2" type="primary">crtY</name>
    <name evidence="2" type="ORF">HQR01_12375</name>
</gene>
<accession>A0A7D3XIS1</accession>
<keyword evidence="3" id="KW-1185">Reference proteome</keyword>
<dbReference type="AlphaFoldDB" id="A0A7D3XIS1"/>
<dbReference type="EC" id="5.5.1.19" evidence="2"/>
<dbReference type="KEGG" id="emv:HQR01_12375"/>